<comment type="similarity">
    <text evidence="1">Belongs to the UPF0098 family.</text>
</comment>
<dbReference type="Pfam" id="PF01161">
    <property type="entry name" value="PBP"/>
    <property type="match status" value="1"/>
</dbReference>
<proteinExistence type="inferred from homology"/>
<evidence type="ECO:0000256" key="1">
    <source>
        <dbReference type="ARBA" id="ARBA00007120"/>
    </source>
</evidence>
<evidence type="ECO:0000313" key="3">
    <source>
        <dbReference type="Proteomes" id="UP000431401"/>
    </source>
</evidence>
<evidence type="ECO:0008006" key="4">
    <source>
        <dbReference type="Google" id="ProtNLM"/>
    </source>
</evidence>
<gene>
    <name evidence="2" type="ORF">NRB56_73200</name>
</gene>
<dbReference type="InterPro" id="IPR005247">
    <property type="entry name" value="YbhB_YbcL/LppC-like"/>
</dbReference>
<organism evidence="2 3">
    <name type="scientific">Nocardia aurantia</name>
    <dbReference type="NCBI Taxonomy" id="2585199"/>
    <lineage>
        <taxon>Bacteria</taxon>
        <taxon>Bacillati</taxon>
        <taxon>Actinomycetota</taxon>
        <taxon>Actinomycetes</taxon>
        <taxon>Mycobacteriales</taxon>
        <taxon>Nocardiaceae</taxon>
        <taxon>Nocardia</taxon>
    </lineage>
</organism>
<evidence type="ECO:0000313" key="2">
    <source>
        <dbReference type="EMBL" id="MQY31710.1"/>
    </source>
</evidence>
<dbReference type="PANTHER" id="PTHR30289">
    <property type="entry name" value="UNCHARACTERIZED PROTEIN YBCL-RELATED"/>
    <property type="match status" value="1"/>
</dbReference>
<sequence length="189" mass="19893">MAVLGTLLRNRHAGEHGLAWNLPNLAGGTVFELTSPDFGHEKPLPPVHAAKRAGGADLSPALAWSQAPGRASQLLLVVEDPDAPTSRPFVHCVALLEPALTGLPQDALGASTTVPGVRVLRSGMGRGYLGPAPIKGHGPHRYAFQLFALAEPITSAGRRLPEVAKPRDILAAAANPLGRGRIDCFYERT</sequence>
<dbReference type="InterPro" id="IPR008914">
    <property type="entry name" value="PEBP"/>
</dbReference>
<accession>A0A7K0E0U6</accession>
<reference evidence="2 3" key="1">
    <citation type="submission" date="2019-10" db="EMBL/GenBank/DDBJ databases">
        <title>Nocardia macrotermitis sp. nov. and Nocardia aurantia sp. nov., isolated from the gut of fungus growing-termite Macrotermes natalensis.</title>
        <authorList>
            <person name="Benndorf R."/>
            <person name="Schwitalla J."/>
            <person name="Martin K."/>
            <person name="De Beer W."/>
            <person name="Kaster A.-K."/>
            <person name="Vollmers J."/>
            <person name="Poulsen M."/>
            <person name="Beemelmanns C."/>
        </authorList>
    </citation>
    <scope>NUCLEOTIDE SEQUENCE [LARGE SCALE GENOMIC DNA]</scope>
    <source>
        <strain evidence="2 3">RB56</strain>
    </source>
</reference>
<protein>
    <recommendedName>
        <fullName evidence="4">YbhB/YbcL family Raf kinase inhibitor-like protein</fullName>
    </recommendedName>
</protein>
<dbReference type="RefSeq" id="WP_153348921.1">
    <property type="nucleotide sequence ID" value="NZ_WEGI01000022.1"/>
</dbReference>
<dbReference type="Proteomes" id="UP000431401">
    <property type="component" value="Unassembled WGS sequence"/>
</dbReference>
<dbReference type="EMBL" id="WEGI01000022">
    <property type="protein sequence ID" value="MQY31710.1"/>
    <property type="molecule type" value="Genomic_DNA"/>
</dbReference>
<dbReference type="PANTHER" id="PTHR30289:SF1">
    <property type="entry name" value="PEBP (PHOSPHATIDYLETHANOLAMINE-BINDING PROTEIN) FAMILY PROTEIN"/>
    <property type="match status" value="1"/>
</dbReference>
<dbReference type="AlphaFoldDB" id="A0A7K0E0U6"/>
<dbReference type="CDD" id="cd00865">
    <property type="entry name" value="PEBP_bact_arch"/>
    <property type="match status" value="1"/>
</dbReference>
<dbReference type="Gene3D" id="3.90.280.10">
    <property type="entry name" value="PEBP-like"/>
    <property type="match status" value="1"/>
</dbReference>
<dbReference type="OrthoDB" id="9797506at2"/>
<keyword evidence="3" id="KW-1185">Reference proteome</keyword>
<comment type="caution">
    <text evidence="2">The sequence shown here is derived from an EMBL/GenBank/DDBJ whole genome shotgun (WGS) entry which is preliminary data.</text>
</comment>
<dbReference type="SUPFAM" id="SSF49777">
    <property type="entry name" value="PEBP-like"/>
    <property type="match status" value="1"/>
</dbReference>
<dbReference type="InterPro" id="IPR036610">
    <property type="entry name" value="PEBP-like_sf"/>
</dbReference>
<name>A0A7K0E0U6_9NOCA</name>